<evidence type="ECO:0000313" key="4">
    <source>
        <dbReference type="Proteomes" id="UP001212152"/>
    </source>
</evidence>
<proteinExistence type="predicted"/>
<dbReference type="Proteomes" id="UP001212152">
    <property type="component" value="Unassembled WGS sequence"/>
</dbReference>
<evidence type="ECO:0000256" key="2">
    <source>
        <dbReference type="SAM" id="Phobius"/>
    </source>
</evidence>
<organism evidence="3 4">
    <name type="scientific">Geranomyces variabilis</name>
    <dbReference type="NCBI Taxonomy" id="109894"/>
    <lineage>
        <taxon>Eukaryota</taxon>
        <taxon>Fungi</taxon>
        <taxon>Fungi incertae sedis</taxon>
        <taxon>Chytridiomycota</taxon>
        <taxon>Chytridiomycota incertae sedis</taxon>
        <taxon>Chytridiomycetes</taxon>
        <taxon>Spizellomycetales</taxon>
        <taxon>Powellomycetaceae</taxon>
        <taxon>Geranomyces</taxon>
    </lineage>
</organism>
<name>A0AAD5XTQ1_9FUNG</name>
<protein>
    <submittedName>
        <fullName evidence="3">Uncharacterized protein</fullName>
    </submittedName>
</protein>
<reference evidence="3" key="1">
    <citation type="submission" date="2020-05" db="EMBL/GenBank/DDBJ databases">
        <title>Phylogenomic resolution of chytrid fungi.</title>
        <authorList>
            <person name="Stajich J.E."/>
            <person name="Amses K."/>
            <person name="Simmons R."/>
            <person name="Seto K."/>
            <person name="Myers J."/>
            <person name="Bonds A."/>
            <person name="Quandt C.A."/>
            <person name="Barry K."/>
            <person name="Liu P."/>
            <person name="Grigoriev I."/>
            <person name="Longcore J.E."/>
            <person name="James T.Y."/>
        </authorList>
    </citation>
    <scope>NUCLEOTIDE SEQUENCE</scope>
    <source>
        <strain evidence="3">JEL0379</strain>
    </source>
</reference>
<dbReference type="Pfam" id="PF17010">
    <property type="entry name" value="DUF5092"/>
    <property type="match status" value="1"/>
</dbReference>
<feature type="region of interest" description="Disordered" evidence="1">
    <location>
        <begin position="364"/>
        <end position="399"/>
    </location>
</feature>
<accession>A0AAD5XTQ1</accession>
<keyword evidence="2" id="KW-0812">Transmembrane</keyword>
<dbReference type="AlphaFoldDB" id="A0AAD5XTQ1"/>
<keyword evidence="2" id="KW-0472">Membrane</keyword>
<keyword evidence="2" id="KW-1133">Transmembrane helix</keyword>
<sequence>MPDVIRLFDSSGTTAVDSVSVDYEDSFCLDSFNELIQAHYTCEPNGSRSFIIARVQSWDLKQPGKAFYSYYSAYHLNKILFQTQVYLGKKLIHRLHVLNPLTNTDIIGDVQYYMLRIPVPEGAVPNGDQEVAGAKKKDVDEQPSIIATAVAHDDKTNADVSLARRGGSTRPSTAPNRESRIADKVPSIITSNSPNTSPNRHMFNLPPPSPSVREAEANRMASWTLVGPLVSEISEEEPTGSGPLRRKFSLALMKMANPYPRVPAPAGPRSALPMLETEPGSGEFILAIPPSPTKSPTKSIASSPTGGGLAEIKIITKPPSGMLMLNGTRRTQRVNIPAGTVTRFGHSVDPSSIPEPQPIVRRRSFSAHDSKTSQPWEQRQLLSDPMSKTPTITASSSSATLAQPSNDQLAFEAVLFATDSDYLESSKTRAVFRANAVIPEDVKLFEMPEYTGVESPIPYIVVDDSPLCEWCFPTAESLSNMTPLARLIHRSKIWLCILALGGILTYLVVRMAKPKLGSSVPSAGYGNRLTWKDKRVLDERWIVLQSRLGFPKLAGARASLLNI</sequence>
<feature type="transmembrane region" description="Helical" evidence="2">
    <location>
        <begin position="491"/>
        <end position="509"/>
    </location>
</feature>
<dbReference type="EMBL" id="JADGJQ010000007">
    <property type="protein sequence ID" value="KAJ3183109.1"/>
    <property type="molecule type" value="Genomic_DNA"/>
</dbReference>
<dbReference type="InterPro" id="IPR031537">
    <property type="entry name" value="DUF5092"/>
</dbReference>
<evidence type="ECO:0000313" key="3">
    <source>
        <dbReference type="EMBL" id="KAJ3183109.1"/>
    </source>
</evidence>
<keyword evidence="4" id="KW-1185">Reference proteome</keyword>
<gene>
    <name evidence="3" type="ORF">HDU87_007531</name>
</gene>
<feature type="compositionally biased region" description="Low complexity" evidence="1">
    <location>
        <begin position="387"/>
        <end position="399"/>
    </location>
</feature>
<comment type="caution">
    <text evidence="3">The sequence shown here is derived from an EMBL/GenBank/DDBJ whole genome shotgun (WGS) entry which is preliminary data.</text>
</comment>
<feature type="compositionally biased region" description="Polar residues" evidence="1">
    <location>
        <begin position="372"/>
        <end position="381"/>
    </location>
</feature>
<evidence type="ECO:0000256" key="1">
    <source>
        <dbReference type="SAM" id="MobiDB-lite"/>
    </source>
</evidence>